<name>A0ABQ8SJ50_PERAM</name>
<protein>
    <submittedName>
        <fullName evidence="1">Uncharacterized protein</fullName>
    </submittedName>
</protein>
<comment type="caution">
    <text evidence="1">The sequence shown here is derived from an EMBL/GenBank/DDBJ whole genome shotgun (WGS) entry which is preliminary data.</text>
</comment>
<accession>A0ABQ8SJ50</accession>
<organism evidence="1 2">
    <name type="scientific">Periplaneta americana</name>
    <name type="common">American cockroach</name>
    <name type="synonym">Blatta americana</name>
    <dbReference type="NCBI Taxonomy" id="6978"/>
    <lineage>
        <taxon>Eukaryota</taxon>
        <taxon>Metazoa</taxon>
        <taxon>Ecdysozoa</taxon>
        <taxon>Arthropoda</taxon>
        <taxon>Hexapoda</taxon>
        <taxon>Insecta</taxon>
        <taxon>Pterygota</taxon>
        <taxon>Neoptera</taxon>
        <taxon>Polyneoptera</taxon>
        <taxon>Dictyoptera</taxon>
        <taxon>Blattodea</taxon>
        <taxon>Blattoidea</taxon>
        <taxon>Blattidae</taxon>
        <taxon>Blattinae</taxon>
        <taxon>Periplaneta</taxon>
    </lineage>
</organism>
<reference evidence="1 2" key="1">
    <citation type="journal article" date="2022" name="Allergy">
        <title>Genome assembly and annotation of Periplaneta americana reveal a comprehensive cockroach allergen profile.</title>
        <authorList>
            <person name="Wang L."/>
            <person name="Xiong Q."/>
            <person name="Saelim N."/>
            <person name="Wang L."/>
            <person name="Nong W."/>
            <person name="Wan A.T."/>
            <person name="Shi M."/>
            <person name="Liu X."/>
            <person name="Cao Q."/>
            <person name="Hui J.H.L."/>
            <person name="Sookrung N."/>
            <person name="Leung T.F."/>
            <person name="Tungtrongchitr A."/>
            <person name="Tsui S.K.W."/>
        </authorList>
    </citation>
    <scope>NUCLEOTIDE SEQUENCE [LARGE SCALE GENOMIC DNA]</scope>
    <source>
        <strain evidence="1">PWHHKU_190912</strain>
    </source>
</reference>
<sequence length="254" mass="29140">MYALHQRKIEAYKKIKKRYIGNCQEAGSTVLVLEFDYAQNLPLPKLSKLRVKSSACSFVNNFLMCKTKDEGYKPTEIVLFSVATGQNKNSAFIALCSWIPMFFMYSLQNPFPFNVVDGSKIIRNWSESLSAAFGRLKSRSESTPFRLQSYCRLSNTSLGTVSGSPNYASYYAAFKFSKKKSLPDNLQLLPREATGVKIAKKKIFEVCFASYMNHLECGMNKSLQRLNKMMTRNKKKKKKKKNAMKIFRQVKKEK</sequence>
<proteinExistence type="predicted"/>
<gene>
    <name evidence="1" type="ORF">ANN_22722</name>
</gene>
<dbReference type="Proteomes" id="UP001148838">
    <property type="component" value="Unassembled WGS sequence"/>
</dbReference>
<keyword evidence="2" id="KW-1185">Reference proteome</keyword>
<dbReference type="EMBL" id="JAJSOF020000025">
    <property type="protein sequence ID" value="KAJ4434174.1"/>
    <property type="molecule type" value="Genomic_DNA"/>
</dbReference>
<evidence type="ECO:0000313" key="1">
    <source>
        <dbReference type="EMBL" id="KAJ4434174.1"/>
    </source>
</evidence>
<evidence type="ECO:0000313" key="2">
    <source>
        <dbReference type="Proteomes" id="UP001148838"/>
    </source>
</evidence>